<evidence type="ECO:0000256" key="2">
    <source>
        <dbReference type="SAM" id="Coils"/>
    </source>
</evidence>
<organism evidence="3 4">
    <name type="scientific">Metallosphaera hakonensis JCM 8857 = DSM 7519</name>
    <dbReference type="NCBI Taxonomy" id="1293036"/>
    <lineage>
        <taxon>Archaea</taxon>
        <taxon>Thermoproteota</taxon>
        <taxon>Thermoprotei</taxon>
        <taxon>Sulfolobales</taxon>
        <taxon>Sulfolobaceae</taxon>
        <taxon>Metallosphaera</taxon>
    </lineage>
</organism>
<dbReference type="Proteomes" id="UP000247586">
    <property type="component" value="Chromosome"/>
</dbReference>
<protein>
    <recommendedName>
        <fullName evidence="5">VapB-type antitoxin</fullName>
    </recommendedName>
</protein>
<evidence type="ECO:0000256" key="1">
    <source>
        <dbReference type="ARBA" id="ARBA00022649"/>
    </source>
</evidence>
<keyword evidence="2" id="KW-0175">Coiled coil</keyword>
<dbReference type="InterPro" id="IPR009956">
    <property type="entry name" value="Post-segregation_anti-tox_CcdA"/>
</dbReference>
<sequence length="76" mass="9199">MGDWVTASTKVKKEVLEKAREYNINVSETLRRALEEEVRKREEEEARESLRLASRELTKISQNQVVEELRKWRRQR</sequence>
<accession>A0A2U9IQR6</accession>
<keyword evidence="1" id="KW-1277">Toxin-antitoxin system</keyword>
<dbReference type="AlphaFoldDB" id="A0A2U9IQR6"/>
<feature type="coiled-coil region" evidence="2">
    <location>
        <begin position="24"/>
        <end position="51"/>
    </location>
</feature>
<dbReference type="Pfam" id="PF07362">
    <property type="entry name" value="CcdA"/>
    <property type="match status" value="1"/>
</dbReference>
<proteinExistence type="predicted"/>
<dbReference type="KEGG" id="mhk:DFR87_00200"/>
<gene>
    <name evidence="3" type="ORF">DFR87_00200</name>
</gene>
<dbReference type="EMBL" id="CP029287">
    <property type="protein sequence ID" value="AWR98389.1"/>
    <property type="molecule type" value="Genomic_DNA"/>
</dbReference>
<reference evidence="3" key="1">
    <citation type="submission" date="2018-05" db="EMBL/GenBank/DDBJ databases">
        <title>Complete Genome Sequences of Extremely Thermoacidophilic, Metal-Mobilizing Type-Strain Members of the Archaeal Family Sulfolobaceae: Acidianus brierleyi DSM-1651T, Acidianus sulfidivorans DSM-18786T, Metallosphaera hakonensis DSM-7519T, and Metallosphaera prunae DSM-10039T.</title>
        <authorList>
            <person name="Counts J.A."/>
            <person name="Kelly R.M."/>
        </authorList>
    </citation>
    <scope>NUCLEOTIDE SEQUENCE [LARGE SCALE GENOMIC DNA]</scope>
    <source>
        <strain evidence="3">HO1-1</strain>
    </source>
</reference>
<evidence type="ECO:0008006" key="5">
    <source>
        <dbReference type="Google" id="ProtNLM"/>
    </source>
</evidence>
<evidence type="ECO:0000313" key="4">
    <source>
        <dbReference type="Proteomes" id="UP000247586"/>
    </source>
</evidence>
<dbReference type="GeneID" id="36833716"/>
<name>A0A2U9IQR6_9CREN</name>
<dbReference type="STRING" id="1293036.GCA_001315825_02231"/>
<dbReference type="RefSeq" id="WP_054837002.1">
    <property type="nucleotide sequence ID" value="NZ_BBBA01000019.1"/>
</dbReference>
<keyword evidence="4" id="KW-1185">Reference proteome</keyword>
<evidence type="ECO:0000313" key="3">
    <source>
        <dbReference type="EMBL" id="AWR98389.1"/>
    </source>
</evidence>